<dbReference type="PANTHER" id="PTHR23115">
    <property type="entry name" value="TRANSLATION FACTOR"/>
    <property type="match status" value="1"/>
</dbReference>
<dbReference type="InterPro" id="IPR027417">
    <property type="entry name" value="P-loop_NTPase"/>
</dbReference>
<dbReference type="InterPro" id="IPR050100">
    <property type="entry name" value="TRAFAC_GTPase_members"/>
</dbReference>
<gene>
    <name evidence="8" type="primary">Gspt1</name>
    <name evidence="8" type="ORF">CM83_14538</name>
</gene>
<dbReference type="SUPFAM" id="SSF50465">
    <property type="entry name" value="EF-Tu/eEF-1alpha/eIF2-gamma C-terminal domain"/>
    <property type="match status" value="1"/>
</dbReference>
<evidence type="ECO:0000256" key="5">
    <source>
        <dbReference type="ARBA" id="ARBA00023134"/>
    </source>
</evidence>
<comment type="subcellular location">
    <subcellularLocation>
        <location evidence="1">Cytoplasm</location>
    </subcellularLocation>
</comment>
<dbReference type="GO" id="GO:0005737">
    <property type="term" value="C:cytoplasm"/>
    <property type="evidence" value="ECO:0007669"/>
    <property type="project" value="UniProtKB-SubCell"/>
</dbReference>
<feature type="domain" description="Tr-type G" evidence="6">
    <location>
        <begin position="1"/>
        <end position="94"/>
    </location>
</feature>
<comment type="similarity">
    <text evidence="2">Belongs to the TRAFAC class translation factor GTPase superfamily. Classic translation factor GTPase family. EF-Tu/EF-1A subfamily.</text>
</comment>
<evidence type="ECO:0000259" key="7">
    <source>
        <dbReference type="Pfam" id="PF22594"/>
    </source>
</evidence>
<dbReference type="GO" id="GO:0005525">
    <property type="term" value="F:GTP binding"/>
    <property type="evidence" value="ECO:0007669"/>
    <property type="project" value="UniProtKB-KW"/>
</dbReference>
<keyword evidence="5" id="KW-0342">GTP-binding</keyword>
<dbReference type="Pfam" id="PF22594">
    <property type="entry name" value="GTP-eEF1A_C"/>
    <property type="match status" value="1"/>
</dbReference>
<evidence type="ECO:0000256" key="1">
    <source>
        <dbReference type="ARBA" id="ARBA00004496"/>
    </source>
</evidence>
<evidence type="ECO:0000256" key="2">
    <source>
        <dbReference type="ARBA" id="ARBA00007249"/>
    </source>
</evidence>
<dbReference type="AlphaFoldDB" id="A0A0A9WY88"/>
<dbReference type="CDD" id="cd03704">
    <property type="entry name" value="eRF3_C_III"/>
    <property type="match status" value="1"/>
</dbReference>
<dbReference type="InterPro" id="IPR009001">
    <property type="entry name" value="Transl_elong_EF1A/Init_IF2_C"/>
</dbReference>
<feature type="non-terminal residue" evidence="8">
    <location>
        <position position="1"/>
    </location>
</feature>
<reference evidence="8" key="2">
    <citation type="submission" date="2014-07" db="EMBL/GenBank/DDBJ databases">
        <authorList>
            <person name="Hull J."/>
        </authorList>
    </citation>
    <scope>NUCLEOTIDE SEQUENCE</scope>
</reference>
<dbReference type="GO" id="GO:0003924">
    <property type="term" value="F:GTPase activity"/>
    <property type="evidence" value="ECO:0007669"/>
    <property type="project" value="InterPro"/>
</dbReference>
<dbReference type="InterPro" id="IPR000795">
    <property type="entry name" value="T_Tr_GTP-bd_dom"/>
</dbReference>
<dbReference type="SUPFAM" id="SSF50447">
    <property type="entry name" value="Translation proteins"/>
    <property type="match status" value="1"/>
</dbReference>
<dbReference type="InterPro" id="IPR009000">
    <property type="entry name" value="Transl_B-barrel_sf"/>
</dbReference>
<dbReference type="InterPro" id="IPR054696">
    <property type="entry name" value="GTP-eEF1A_C"/>
</dbReference>
<dbReference type="Pfam" id="PF00009">
    <property type="entry name" value="GTP_EFTU"/>
    <property type="match status" value="1"/>
</dbReference>
<organism evidence="8">
    <name type="scientific">Lygus hesperus</name>
    <name type="common">Western plant bug</name>
    <dbReference type="NCBI Taxonomy" id="30085"/>
    <lineage>
        <taxon>Eukaryota</taxon>
        <taxon>Metazoa</taxon>
        <taxon>Ecdysozoa</taxon>
        <taxon>Arthropoda</taxon>
        <taxon>Hexapoda</taxon>
        <taxon>Insecta</taxon>
        <taxon>Pterygota</taxon>
        <taxon>Neoptera</taxon>
        <taxon>Paraneoptera</taxon>
        <taxon>Hemiptera</taxon>
        <taxon>Heteroptera</taxon>
        <taxon>Panheteroptera</taxon>
        <taxon>Cimicomorpha</taxon>
        <taxon>Miridae</taxon>
        <taxon>Mirini</taxon>
        <taxon>Lygus</taxon>
    </lineage>
</organism>
<keyword evidence="3" id="KW-0597">Phosphoprotein</keyword>
<protein>
    <submittedName>
        <fullName evidence="8">Eukaryotic peptide chain release factor GTP-binding subunit ERF3A</fullName>
    </submittedName>
</protein>
<feature type="domain" description="GTP-eEF1A C-terminal" evidence="7">
    <location>
        <begin position="198"/>
        <end position="298"/>
    </location>
</feature>
<evidence type="ECO:0000256" key="4">
    <source>
        <dbReference type="ARBA" id="ARBA00022741"/>
    </source>
</evidence>
<keyword evidence="4" id="KW-0547">Nucleotide-binding</keyword>
<dbReference type="Gene3D" id="2.40.30.10">
    <property type="entry name" value="Translation factors"/>
    <property type="match status" value="2"/>
</dbReference>
<evidence type="ECO:0000259" key="6">
    <source>
        <dbReference type="Pfam" id="PF00009"/>
    </source>
</evidence>
<evidence type="ECO:0000313" key="8">
    <source>
        <dbReference type="EMBL" id="JAG12689.1"/>
    </source>
</evidence>
<evidence type="ECO:0000256" key="3">
    <source>
        <dbReference type="ARBA" id="ARBA00022553"/>
    </source>
</evidence>
<dbReference type="SUPFAM" id="SSF52540">
    <property type="entry name" value="P-loop containing nucleoside triphosphate hydrolases"/>
    <property type="match status" value="1"/>
</dbReference>
<reference evidence="8" key="1">
    <citation type="journal article" date="2014" name="PLoS ONE">
        <title>Transcriptome-Based Identification of ABC Transporters in the Western Tarnished Plant Bug Lygus hesperus.</title>
        <authorList>
            <person name="Hull J.J."/>
            <person name="Chaney K."/>
            <person name="Geib S.M."/>
            <person name="Fabrick J.A."/>
            <person name="Brent C.S."/>
            <person name="Walsh D."/>
            <person name="Lavine L.C."/>
        </authorList>
    </citation>
    <scope>NUCLEOTIDE SEQUENCE</scope>
</reference>
<proteinExistence type="inferred from homology"/>
<dbReference type="Gene3D" id="3.40.50.300">
    <property type="entry name" value="P-loop containing nucleotide triphosphate hydrolases"/>
    <property type="match status" value="1"/>
</dbReference>
<name>A0A0A9WY88_LYGHE</name>
<accession>A0A0A9WY88</accession>
<sequence>TPEHIMLSKTLGLQYLFILINKMDDPSVMWSKSRYDSIIDKIVPILGTYNYTPQQYCFLPVSAFTGDNIKVAVPKETCSWHDGGTFFELIDNLDSIIRYDDSPLRITVSSRYKERMFLNLVCKIESGILKRNTQLITVPTMKACEMVSFAIEDLADEVQEARSGENILITVKNLEEDDVPVGSILSPLTAPGYRSETFEAQIMITDVNESIPVITVGYECVLHVHNIITECRISLLVSEFNKRGKIKTKHPKFFVQGSIGAVRITVDLPIAIEKFQDFPRLGRFTLRDRGKSVAVGKILRLKPM</sequence>
<dbReference type="EMBL" id="GBHO01030915">
    <property type="protein sequence ID" value="JAG12689.1"/>
    <property type="molecule type" value="Transcribed_RNA"/>
</dbReference>